<evidence type="ECO:0000313" key="3">
    <source>
        <dbReference type="Proteomes" id="UP000184089"/>
    </source>
</evidence>
<dbReference type="InterPro" id="IPR000182">
    <property type="entry name" value="GNAT_dom"/>
</dbReference>
<dbReference type="PROSITE" id="PS51186">
    <property type="entry name" value="GNAT"/>
    <property type="match status" value="1"/>
</dbReference>
<dbReference type="AlphaFoldDB" id="A0AAQ1RVQ2"/>
<dbReference type="CDD" id="cd04301">
    <property type="entry name" value="NAT_SF"/>
    <property type="match status" value="1"/>
</dbReference>
<comment type="caution">
    <text evidence="2">The sequence shown here is derived from an EMBL/GenBank/DDBJ whole genome shotgun (WGS) entry which is preliminary data.</text>
</comment>
<dbReference type="InterPro" id="IPR050276">
    <property type="entry name" value="MshD_Acetyltransferase"/>
</dbReference>
<dbReference type="Gene3D" id="1.10.287.900">
    <property type="entry name" value="The crystal structure of the spermine/spermidine acetyltransferase from enterococcus faecali"/>
    <property type="match status" value="1"/>
</dbReference>
<gene>
    <name evidence="2" type="ORF">SAMN05444424_1250</name>
</gene>
<dbReference type="Pfam" id="PF00583">
    <property type="entry name" value="Acetyltransf_1"/>
    <property type="match status" value="1"/>
</dbReference>
<feature type="domain" description="N-acetyltransferase" evidence="1">
    <location>
        <begin position="13"/>
        <end position="157"/>
    </location>
</feature>
<accession>A0AAQ1RVQ2</accession>
<dbReference type="PANTHER" id="PTHR43617">
    <property type="entry name" value="L-AMINO ACID N-ACETYLTRANSFERASE"/>
    <property type="match status" value="1"/>
</dbReference>
<evidence type="ECO:0000313" key="2">
    <source>
        <dbReference type="EMBL" id="SHG04118.1"/>
    </source>
</evidence>
<name>A0AAQ1RVQ2_9FIRM</name>
<reference evidence="3" key="1">
    <citation type="submission" date="2016-11" db="EMBL/GenBank/DDBJ databases">
        <authorList>
            <person name="Jaros S."/>
            <person name="Januszkiewicz K."/>
            <person name="Wedrychowicz H."/>
        </authorList>
    </citation>
    <scope>NUCLEOTIDE SEQUENCE [LARGE SCALE GENOMIC DNA]</scope>
    <source>
        <strain evidence="3">DSM 4029</strain>
    </source>
</reference>
<dbReference type="InterPro" id="IPR016181">
    <property type="entry name" value="Acyl_CoA_acyltransferase"/>
</dbReference>
<dbReference type="EMBL" id="FQVY01000002">
    <property type="protein sequence ID" value="SHG04118.1"/>
    <property type="molecule type" value="Genomic_DNA"/>
</dbReference>
<dbReference type="Proteomes" id="UP000184089">
    <property type="component" value="Unassembled WGS sequence"/>
</dbReference>
<evidence type="ECO:0000259" key="1">
    <source>
        <dbReference type="PROSITE" id="PS51186"/>
    </source>
</evidence>
<dbReference type="RefSeq" id="WP_021658466.1">
    <property type="nucleotide sequence ID" value="NZ_FQVY01000002.1"/>
</dbReference>
<dbReference type="InterPro" id="IPR027455">
    <property type="entry name" value="Sper_AcTfrase_N"/>
</dbReference>
<protein>
    <submittedName>
        <fullName evidence="2">Diamine N-acetyltransferase</fullName>
    </submittedName>
</protein>
<sequence length="158" mass="17515">MRPGREGAGGGALAIRPVTAECLPAVLALRVAPGQEGVIETTAQCLAEAAEEPTWRPVALCDGGQVVGFAMYGRFRNHRRVWLDRLLIDRTYQGRGYGRAFLGLLLERLFAEYRCDSIYLSLFDDNRQALALYESFGFVSTGERDTGGEAVMRLWRTP</sequence>
<dbReference type="GO" id="GO:0016747">
    <property type="term" value="F:acyltransferase activity, transferring groups other than amino-acyl groups"/>
    <property type="evidence" value="ECO:0007669"/>
    <property type="project" value="InterPro"/>
</dbReference>
<dbReference type="SUPFAM" id="SSF55729">
    <property type="entry name" value="Acyl-CoA N-acyltransferases (Nat)"/>
    <property type="match status" value="1"/>
</dbReference>
<organism evidence="2 3">
    <name type="scientific">Bittarella massiliensis</name>
    <name type="common">ex Durand et al. 2017</name>
    <dbReference type="NCBI Taxonomy" id="1720313"/>
    <lineage>
        <taxon>Bacteria</taxon>
        <taxon>Bacillati</taxon>
        <taxon>Bacillota</taxon>
        <taxon>Clostridia</taxon>
        <taxon>Eubacteriales</taxon>
        <taxon>Oscillospiraceae</taxon>
        <taxon>Bittarella (ex Durand et al. 2017)</taxon>
    </lineage>
</organism>
<dbReference type="Gene3D" id="3.40.630.30">
    <property type="match status" value="1"/>
</dbReference>
<proteinExistence type="predicted"/>